<feature type="region of interest" description="Disordered" evidence="1">
    <location>
        <begin position="345"/>
        <end position="511"/>
    </location>
</feature>
<feature type="region of interest" description="Disordered" evidence="1">
    <location>
        <begin position="666"/>
        <end position="881"/>
    </location>
</feature>
<feature type="compositionally biased region" description="Basic and acidic residues" evidence="1">
    <location>
        <begin position="396"/>
        <end position="410"/>
    </location>
</feature>
<feature type="compositionally biased region" description="Basic and acidic residues" evidence="1">
    <location>
        <begin position="168"/>
        <end position="180"/>
    </location>
</feature>
<feature type="compositionally biased region" description="Polar residues" evidence="1">
    <location>
        <begin position="851"/>
        <end position="881"/>
    </location>
</feature>
<feature type="compositionally biased region" description="Basic and acidic residues" evidence="1">
    <location>
        <begin position="696"/>
        <end position="719"/>
    </location>
</feature>
<feature type="region of interest" description="Disordered" evidence="1">
    <location>
        <begin position="272"/>
        <end position="323"/>
    </location>
</feature>
<organism evidence="2 3">
    <name type="scientific">Cirrhinus mrigala</name>
    <name type="common">Mrigala</name>
    <dbReference type="NCBI Taxonomy" id="683832"/>
    <lineage>
        <taxon>Eukaryota</taxon>
        <taxon>Metazoa</taxon>
        <taxon>Chordata</taxon>
        <taxon>Craniata</taxon>
        <taxon>Vertebrata</taxon>
        <taxon>Euteleostomi</taxon>
        <taxon>Actinopterygii</taxon>
        <taxon>Neopterygii</taxon>
        <taxon>Teleostei</taxon>
        <taxon>Ostariophysi</taxon>
        <taxon>Cypriniformes</taxon>
        <taxon>Cyprinidae</taxon>
        <taxon>Labeoninae</taxon>
        <taxon>Labeonini</taxon>
        <taxon>Cirrhinus</taxon>
    </lineage>
</organism>
<feature type="compositionally biased region" description="Basic and acidic residues" evidence="1">
    <location>
        <begin position="362"/>
        <end position="385"/>
    </location>
</feature>
<feature type="compositionally biased region" description="Low complexity" evidence="1">
    <location>
        <begin position="485"/>
        <end position="511"/>
    </location>
</feature>
<keyword evidence="3" id="KW-1185">Reference proteome</keyword>
<gene>
    <name evidence="2" type="ORF">M9458_020423</name>
</gene>
<evidence type="ECO:0000313" key="3">
    <source>
        <dbReference type="Proteomes" id="UP001529510"/>
    </source>
</evidence>
<dbReference type="Proteomes" id="UP001529510">
    <property type="component" value="Unassembled WGS sequence"/>
</dbReference>
<feature type="compositionally biased region" description="Basic and acidic residues" evidence="1">
    <location>
        <begin position="731"/>
        <end position="747"/>
    </location>
</feature>
<name>A0ABD0QEX9_CIRMR</name>
<sequence>MFTCLFQRSLISYKSKMVMRSIPELLDDSSSHISIAVPRHLKQGSPPPSSSSDSDEDIDELPFIPMPINTEFSGSRMSLTEIVGDDEMAGRPNGNAERPASSHQKSEPMEVEISEGGDAAARGRARKRSTQEDEKGSSDEEPAELAKRAEQAKRPMRRGSSMESDEPEGARRRGELRRGSSADSALQLHIKPEEGTEESCNDGSRILQKSVSMELPRRSPSPGAAKLSQEDYALKLELMRQRLLRGGSVDNKMSGLRGPLLETLGMGDEKRFVRGSRLGNPPLVRAASSESPRDDIPKTKILRKSASFSQGDSEPMPLHRRMGAPLEIPLAQIEERRLQEAVSMSALTEPVKDARPITPKIHTPEPERREKEKNEEKEPEVYKDNESEEVIVVPKTNEDETKSVDEKSLETDAQEMVQSKLEEPDEESEKVDEIKPKTPIAQETIEEEEEREDKEPEKEVKPPAPEIEVKEVEDDVKASPKSPEVTISTSPITVTPTAAPATPTPSPQSVVSTYVTPSLPARTVLPDGRVSAYASIMQTIMVPSVQASSQPDPVPTPTTSTTTPPSVPVYAPISRHISEPTLLSTTPSKPDLHQTTEHPAVYSRVASTEHPPKEPSPPKTPTRASPKREPSPGSNIQDLASEEVFEARFKKRESSLTRSLKRFSFQKTEEKPTTVAPETAEEMYRPRPIGAPLEFVPRRLEEKSKSVQDLREAEKDPGFMRRLSMRLKRTPSVERQEEKLKEEEASAPRRRLSWALGRRGSQEKKEIEMVRLDGGPEPPPEPESKAPSESPILAMRKKIGSTMASLSTRIRSHSEDRKDDNEIKMEKRTPIFTKLRRSTSEGGSLKKMGVPQNQLAVQSGKGTSSESLDSMSSIQSESAVK</sequence>
<feature type="compositionally biased region" description="Basic and acidic residues" evidence="1">
    <location>
        <begin position="760"/>
        <end position="771"/>
    </location>
</feature>
<feature type="compositionally biased region" description="Basic and acidic residues" evidence="1">
    <location>
        <begin position="453"/>
        <end position="478"/>
    </location>
</feature>
<reference evidence="2 3" key="1">
    <citation type="submission" date="2024-05" db="EMBL/GenBank/DDBJ databases">
        <title>Genome sequencing and assembly of Indian major carp, Cirrhinus mrigala (Hamilton, 1822).</title>
        <authorList>
            <person name="Mohindra V."/>
            <person name="Chowdhury L.M."/>
            <person name="Lal K."/>
            <person name="Jena J.K."/>
        </authorList>
    </citation>
    <scope>NUCLEOTIDE SEQUENCE [LARGE SCALE GENOMIC DNA]</scope>
    <source>
        <strain evidence="2">CM1030</strain>
        <tissue evidence="2">Blood</tissue>
    </source>
</reference>
<feature type="compositionally biased region" description="Basic and acidic residues" evidence="1">
    <location>
        <begin position="812"/>
        <end position="829"/>
    </location>
</feature>
<protein>
    <submittedName>
        <fullName evidence="2">Uncharacterized protein</fullName>
    </submittedName>
</protein>
<accession>A0ABD0QEX9</accession>
<feature type="compositionally biased region" description="Basic and acidic residues" evidence="1">
    <location>
        <begin position="129"/>
        <end position="153"/>
    </location>
</feature>
<evidence type="ECO:0000256" key="1">
    <source>
        <dbReference type="SAM" id="MobiDB-lite"/>
    </source>
</evidence>
<evidence type="ECO:0000313" key="2">
    <source>
        <dbReference type="EMBL" id="KAL0184727.1"/>
    </source>
</evidence>
<comment type="caution">
    <text evidence="2">The sequence shown here is derived from an EMBL/GenBank/DDBJ whole genome shotgun (WGS) entry which is preliminary data.</text>
</comment>
<dbReference type="EMBL" id="JAMKFB020000009">
    <property type="protein sequence ID" value="KAL0184727.1"/>
    <property type="molecule type" value="Genomic_DNA"/>
</dbReference>
<feature type="region of interest" description="Disordered" evidence="1">
    <location>
        <begin position="544"/>
        <end position="641"/>
    </location>
</feature>
<dbReference type="AlphaFoldDB" id="A0ABD0QEX9"/>
<feature type="region of interest" description="Disordered" evidence="1">
    <location>
        <begin position="38"/>
        <end position="226"/>
    </location>
</feature>
<proteinExistence type="predicted"/>
<feature type="non-terminal residue" evidence="2">
    <location>
        <position position="881"/>
    </location>
</feature>